<keyword evidence="7" id="KW-1185">Reference proteome</keyword>
<evidence type="ECO:0000313" key="6">
    <source>
        <dbReference type="EMBL" id="CAF4515055.1"/>
    </source>
</evidence>
<gene>
    <name evidence="4" type="ORF">GPM918_LOCUS43863</name>
    <name evidence="3" type="ORF">OVA965_LOCUS40221</name>
    <name evidence="6" type="ORF">SRO942_LOCUS45496</name>
    <name evidence="5" type="ORF">TMI583_LOCUS41625</name>
</gene>
<dbReference type="Proteomes" id="UP000682733">
    <property type="component" value="Unassembled WGS sequence"/>
</dbReference>
<reference evidence="4" key="1">
    <citation type="submission" date="2021-02" db="EMBL/GenBank/DDBJ databases">
        <authorList>
            <person name="Nowell W R."/>
        </authorList>
    </citation>
    <scope>NUCLEOTIDE SEQUENCE</scope>
</reference>
<sequence length="88" mass="9735">MLNGWMLFWLFSAKRTIAATVTTTNINASEEELDETLMNDNDQVSEETYGSDSDSSEEYEYPTAATANGGIDQSLVYSSESDDEETNS</sequence>
<dbReference type="EMBL" id="CAJOBC010108592">
    <property type="protein sequence ID" value="CAF4515055.1"/>
    <property type="molecule type" value="Genomic_DNA"/>
</dbReference>
<protein>
    <submittedName>
        <fullName evidence="4">Uncharacterized protein</fullName>
    </submittedName>
</protein>
<feature type="signal peptide" evidence="2">
    <location>
        <begin position="1"/>
        <end position="18"/>
    </location>
</feature>
<dbReference type="EMBL" id="CAJNOK010043281">
    <property type="protein sequence ID" value="CAF1568600.1"/>
    <property type="molecule type" value="Genomic_DNA"/>
</dbReference>
<proteinExistence type="predicted"/>
<dbReference type="Proteomes" id="UP000681722">
    <property type="component" value="Unassembled WGS sequence"/>
</dbReference>
<dbReference type="EMBL" id="CAJNOQ010041297">
    <property type="protein sequence ID" value="CAF1623243.1"/>
    <property type="molecule type" value="Genomic_DNA"/>
</dbReference>
<evidence type="ECO:0000313" key="7">
    <source>
        <dbReference type="Proteomes" id="UP000663829"/>
    </source>
</evidence>
<keyword evidence="2" id="KW-0732">Signal</keyword>
<evidence type="ECO:0000313" key="4">
    <source>
        <dbReference type="EMBL" id="CAF1623243.1"/>
    </source>
</evidence>
<evidence type="ECO:0000313" key="3">
    <source>
        <dbReference type="EMBL" id="CAF1568600.1"/>
    </source>
</evidence>
<dbReference type="EMBL" id="CAJOBA010066030">
    <property type="protein sequence ID" value="CAF4362244.1"/>
    <property type="molecule type" value="Genomic_DNA"/>
</dbReference>
<evidence type="ECO:0000313" key="5">
    <source>
        <dbReference type="EMBL" id="CAF4362244.1"/>
    </source>
</evidence>
<feature type="chain" id="PRO_5036229795" evidence="2">
    <location>
        <begin position="19"/>
        <end position="88"/>
    </location>
</feature>
<organism evidence="4 7">
    <name type="scientific">Didymodactylos carnosus</name>
    <dbReference type="NCBI Taxonomy" id="1234261"/>
    <lineage>
        <taxon>Eukaryota</taxon>
        <taxon>Metazoa</taxon>
        <taxon>Spiralia</taxon>
        <taxon>Gnathifera</taxon>
        <taxon>Rotifera</taxon>
        <taxon>Eurotatoria</taxon>
        <taxon>Bdelloidea</taxon>
        <taxon>Philodinida</taxon>
        <taxon>Philodinidae</taxon>
        <taxon>Didymodactylos</taxon>
    </lineage>
</organism>
<dbReference type="Proteomes" id="UP000663829">
    <property type="component" value="Unassembled WGS sequence"/>
</dbReference>
<evidence type="ECO:0000256" key="1">
    <source>
        <dbReference type="SAM" id="MobiDB-lite"/>
    </source>
</evidence>
<evidence type="ECO:0000256" key="2">
    <source>
        <dbReference type="SAM" id="SignalP"/>
    </source>
</evidence>
<dbReference type="Proteomes" id="UP000677228">
    <property type="component" value="Unassembled WGS sequence"/>
</dbReference>
<comment type="caution">
    <text evidence="4">The sequence shown here is derived from an EMBL/GenBank/DDBJ whole genome shotgun (WGS) entry which is preliminary data.</text>
</comment>
<dbReference type="AlphaFoldDB" id="A0A816CQ64"/>
<accession>A0A816CQ64</accession>
<name>A0A816CQ64_9BILA</name>
<feature type="region of interest" description="Disordered" evidence="1">
    <location>
        <begin position="30"/>
        <end position="88"/>
    </location>
</feature>